<dbReference type="AlphaFoldDB" id="A0A839K0Y9"/>
<keyword evidence="3" id="KW-0804">Transcription</keyword>
<organism evidence="6 7">
    <name type="scientific">Variimorphobacter saccharofermentans</name>
    <dbReference type="NCBI Taxonomy" id="2755051"/>
    <lineage>
        <taxon>Bacteria</taxon>
        <taxon>Bacillati</taxon>
        <taxon>Bacillota</taxon>
        <taxon>Clostridia</taxon>
        <taxon>Lachnospirales</taxon>
        <taxon>Lachnospiraceae</taxon>
        <taxon>Variimorphobacter</taxon>
    </lineage>
</organism>
<sequence length="108" mass="11966">MKMIKAIIRPEKVEDVLDALMKKGYSAATRMNVLGRGKQKGLKVGVTYYDEIPKEMIMIVVNDEDEEKVIKIIADSAKTGKNGTYGDGKIFISDVERAVTISSGENRL</sequence>
<evidence type="ECO:0000256" key="2">
    <source>
        <dbReference type="ARBA" id="ARBA00023015"/>
    </source>
</evidence>
<dbReference type="PROSITE" id="PS51343">
    <property type="entry name" value="PII_GLNB_DOM"/>
    <property type="match status" value="1"/>
</dbReference>
<dbReference type="EMBL" id="JACEGA010000001">
    <property type="protein sequence ID" value="MBB2183286.1"/>
    <property type="molecule type" value="Genomic_DNA"/>
</dbReference>
<dbReference type="InterPro" id="IPR015867">
    <property type="entry name" value="N-reg_PII/ATP_PRibTrfase_C"/>
</dbReference>
<dbReference type="SMART" id="SM00938">
    <property type="entry name" value="P-II"/>
    <property type="match status" value="1"/>
</dbReference>
<dbReference type="PANTHER" id="PTHR30115">
    <property type="entry name" value="NITROGEN REGULATORY PROTEIN P-II"/>
    <property type="match status" value="1"/>
</dbReference>
<dbReference type="Pfam" id="PF00543">
    <property type="entry name" value="P-II"/>
    <property type="match status" value="1"/>
</dbReference>
<keyword evidence="4" id="KW-0535">Nitrogen fixation</keyword>
<dbReference type="SUPFAM" id="SSF54913">
    <property type="entry name" value="GlnB-like"/>
    <property type="match status" value="1"/>
</dbReference>
<dbReference type="GO" id="GO:0005524">
    <property type="term" value="F:ATP binding"/>
    <property type="evidence" value="ECO:0007669"/>
    <property type="project" value="TreeGrafter"/>
</dbReference>
<gene>
    <name evidence="6" type="ORF">H0486_10380</name>
</gene>
<evidence type="ECO:0000256" key="3">
    <source>
        <dbReference type="ARBA" id="ARBA00023163"/>
    </source>
</evidence>
<protein>
    <submittedName>
        <fullName evidence="6">P-II family nitrogen regulator</fullName>
    </submittedName>
</protein>
<dbReference type="GO" id="GO:0005829">
    <property type="term" value="C:cytosol"/>
    <property type="evidence" value="ECO:0007669"/>
    <property type="project" value="TreeGrafter"/>
</dbReference>
<reference evidence="6 7" key="1">
    <citation type="submission" date="2020-07" db="EMBL/GenBank/DDBJ databases">
        <title>Characterization and genome sequencing of isolate MD1, a novel member within the family Lachnospiraceae.</title>
        <authorList>
            <person name="Rettenmaier R."/>
            <person name="Di Bello L."/>
            <person name="Zinser C."/>
            <person name="Scheitz K."/>
            <person name="Liebl W."/>
            <person name="Zverlov V."/>
        </authorList>
    </citation>
    <scope>NUCLEOTIDE SEQUENCE [LARGE SCALE GENOMIC DNA]</scope>
    <source>
        <strain evidence="6 7">MD1</strain>
    </source>
</reference>
<dbReference type="GO" id="GO:0006808">
    <property type="term" value="P:regulation of nitrogen utilization"/>
    <property type="evidence" value="ECO:0007669"/>
    <property type="project" value="InterPro"/>
</dbReference>
<comment type="function">
    <text evidence="1">Could be involved in the regulation of nitrogen fixation.</text>
</comment>
<name>A0A839K0Y9_9FIRM</name>
<dbReference type="Gene3D" id="3.30.70.120">
    <property type="match status" value="1"/>
</dbReference>
<evidence type="ECO:0000256" key="5">
    <source>
        <dbReference type="PIRSR" id="PIRSR602187-50"/>
    </source>
</evidence>
<keyword evidence="5" id="KW-0597">Phosphoprotein</keyword>
<dbReference type="PANTHER" id="PTHR30115:SF13">
    <property type="entry name" value="PII-LIKE PROTEIN GLNBI"/>
    <property type="match status" value="1"/>
</dbReference>
<evidence type="ECO:0000313" key="7">
    <source>
        <dbReference type="Proteomes" id="UP000574276"/>
    </source>
</evidence>
<evidence type="ECO:0000313" key="6">
    <source>
        <dbReference type="EMBL" id="MBB2183286.1"/>
    </source>
</evidence>
<dbReference type="Proteomes" id="UP000574276">
    <property type="component" value="Unassembled WGS sequence"/>
</dbReference>
<accession>A0A839K0Y9</accession>
<evidence type="ECO:0000256" key="1">
    <source>
        <dbReference type="ARBA" id="ARBA00002440"/>
    </source>
</evidence>
<evidence type="ECO:0000256" key="4">
    <source>
        <dbReference type="ARBA" id="ARBA00023231"/>
    </source>
</evidence>
<feature type="modified residue" description="O-UMP-tyrosine" evidence="5">
    <location>
        <position position="48"/>
    </location>
</feature>
<dbReference type="GO" id="GO:0030234">
    <property type="term" value="F:enzyme regulator activity"/>
    <property type="evidence" value="ECO:0007669"/>
    <property type="project" value="InterPro"/>
</dbReference>
<proteinExistence type="predicted"/>
<dbReference type="InterPro" id="IPR002187">
    <property type="entry name" value="N-reg_PII"/>
</dbReference>
<dbReference type="PRINTS" id="PR00340">
    <property type="entry name" value="PIIGLNB"/>
</dbReference>
<dbReference type="InterPro" id="IPR011322">
    <property type="entry name" value="N-reg_PII-like_a/b"/>
</dbReference>
<comment type="caution">
    <text evidence="6">The sequence shown here is derived from an EMBL/GenBank/DDBJ whole genome shotgun (WGS) entry which is preliminary data.</text>
</comment>
<keyword evidence="7" id="KW-1185">Reference proteome</keyword>
<keyword evidence="2" id="KW-0805">Transcription regulation</keyword>